<accession>A0AAV8R9S5</accession>
<dbReference type="AlphaFoldDB" id="A0AAV8R9S5"/>
<name>A0AAV8R9S5_ENSVE</name>
<comment type="caution">
    <text evidence="2">The sequence shown here is derived from an EMBL/GenBank/DDBJ whole genome shotgun (WGS) entry which is preliminary data.</text>
</comment>
<evidence type="ECO:0000313" key="2">
    <source>
        <dbReference type="EMBL" id="KAJ8491761.1"/>
    </source>
</evidence>
<proteinExistence type="predicted"/>
<feature type="region of interest" description="Disordered" evidence="1">
    <location>
        <begin position="1"/>
        <end position="33"/>
    </location>
</feature>
<keyword evidence="3" id="KW-1185">Reference proteome</keyword>
<evidence type="ECO:0000313" key="3">
    <source>
        <dbReference type="Proteomes" id="UP001222027"/>
    </source>
</evidence>
<protein>
    <submittedName>
        <fullName evidence="2">Uncharacterized protein</fullName>
    </submittedName>
</protein>
<gene>
    <name evidence="2" type="ORF">OPV22_013482</name>
</gene>
<dbReference type="PANTHER" id="PTHR33264">
    <property type="entry name" value="EXPRESSED PROTEIN"/>
    <property type="match status" value="1"/>
</dbReference>
<dbReference type="Proteomes" id="UP001222027">
    <property type="component" value="Unassembled WGS sequence"/>
</dbReference>
<dbReference type="PANTHER" id="PTHR33264:SF8">
    <property type="entry name" value="EXPRESSED PROTEIN"/>
    <property type="match status" value="1"/>
</dbReference>
<dbReference type="EMBL" id="JAQQAF010000004">
    <property type="protein sequence ID" value="KAJ8491761.1"/>
    <property type="molecule type" value="Genomic_DNA"/>
</dbReference>
<evidence type="ECO:0000256" key="1">
    <source>
        <dbReference type="SAM" id="MobiDB-lite"/>
    </source>
</evidence>
<sequence>MARKPPPEPAPVPGRPRQLIAVENPKPKPGSRCAEASGETAAECAAIFCCCPCGLAKLLVFAVVKLPEGLVRKALRRRRKRKKKSRGIWQPKYGAFDDDDDDDFSVHGGILLAAAGTEGAWPAKTPSQELLELEKEMLAMFYGAGFWRSASQKE</sequence>
<reference evidence="2 3" key="1">
    <citation type="submission" date="2022-12" db="EMBL/GenBank/DDBJ databases">
        <title>Chromosome-scale assembly of the Ensete ventricosum genome.</title>
        <authorList>
            <person name="Dussert Y."/>
            <person name="Stocks J."/>
            <person name="Wendawek A."/>
            <person name="Woldeyes F."/>
            <person name="Nichols R.A."/>
            <person name="Borrell J.S."/>
        </authorList>
    </citation>
    <scope>NUCLEOTIDE SEQUENCE [LARGE SCALE GENOMIC DNA]</scope>
    <source>
        <strain evidence="3">cv. Maze</strain>
        <tissue evidence="2">Seeds</tissue>
    </source>
</reference>
<organism evidence="2 3">
    <name type="scientific">Ensete ventricosum</name>
    <name type="common">Abyssinian banana</name>
    <name type="synonym">Musa ensete</name>
    <dbReference type="NCBI Taxonomy" id="4639"/>
    <lineage>
        <taxon>Eukaryota</taxon>
        <taxon>Viridiplantae</taxon>
        <taxon>Streptophyta</taxon>
        <taxon>Embryophyta</taxon>
        <taxon>Tracheophyta</taxon>
        <taxon>Spermatophyta</taxon>
        <taxon>Magnoliopsida</taxon>
        <taxon>Liliopsida</taxon>
        <taxon>Zingiberales</taxon>
        <taxon>Musaceae</taxon>
        <taxon>Ensete</taxon>
    </lineage>
</organism>